<feature type="region of interest" description="Disordered" evidence="1">
    <location>
        <begin position="17"/>
        <end position="67"/>
    </location>
</feature>
<protein>
    <submittedName>
        <fullName evidence="2">CLUMA_CG002446, isoform A</fullName>
    </submittedName>
</protein>
<sequence length="106" mass="12566">MLKQTFSHNIIDPNHRLTTLSVEKQKRQKQAAKSVEKKQKITNKQRKTRRNSVDKRNSEEKGDPIFTEYHFDVDLEKKKKAETTRQQQPTTTLIYIVHPPFSHPIK</sequence>
<organism evidence="2 3">
    <name type="scientific">Clunio marinus</name>
    <dbReference type="NCBI Taxonomy" id="568069"/>
    <lineage>
        <taxon>Eukaryota</taxon>
        <taxon>Metazoa</taxon>
        <taxon>Ecdysozoa</taxon>
        <taxon>Arthropoda</taxon>
        <taxon>Hexapoda</taxon>
        <taxon>Insecta</taxon>
        <taxon>Pterygota</taxon>
        <taxon>Neoptera</taxon>
        <taxon>Endopterygota</taxon>
        <taxon>Diptera</taxon>
        <taxon>Nematocera</taxon>
        <taxon>Chironomoidea</taxon>
        <taxon>Chironomidae</taxon>
        <taxon>Clunio</taxon>
    </lineage>
</organism>
<evidence type="ECO:0000313" key="3">
    <source>
        <dbReference type="Proteomes" id="UP000183832"/>
    </source>
</evidence>
<dbReference type="EMBL" id="CVRI01000009">
    <property type="protein sequence ID" value="CRK88571.1"/>
    <property type="molecule type" value="Genomic_DNA"/>
</dbReference>
<gene>
    <name evidence="2" type="ORF">CLUMA_CG002446</name>
</gene>
<reference evidence="2 3" key="1">
    <citation type="submission" date="2015-04" db="EMBL/GenBank/DDBJ databases">
        <authorList>
            <person name="Syromyatnikov M.Y."/>
            <person name="Popov V.N."/>
        </authorList>
    </citation>
    <scope>NUCLEOTIDE SEQUENCE [LARGE SCALE GENOMIC DNA]</scope>
</reference>
<evidence type="ECO:0000313" key="2">
    <source>
        <dbReference type="EMBL" id="CRK88571.1"/>
    </source>
</evidence>
<evidence type="ECO:0000256" key="1">
    <source>
        <dbReference type="SAM" id="MobiDB-lite"/>
    </source>
</evidence>
<proteinExistence type="predicted"/>
<accession>A0A1J1HKW2</accession>
<keyword evidence="3" id="KW-1185">Reference proteome</keyword>
<feature type="compositionally biased region" description="Basic residues" evidence="1">
    <location>
        <begin position="40"/>
        <end position="50"/>
    </location>
</feature>
<name>A0A1J1HKW2_9DIPT</name>
<dbReference type="Proteomes" id="UP000183832">
    <property type="component" value="Unassembled WGS sequence"/>
</dbReference>
<feature type="compositionally biased region" description="Basic and acidic residues" evidence="1">
    <location>
        <begin position="51"/>
        <end position="67"/>
    </location>
</feature>
<dbReference type="AlphaFoldDB" id="A0A1J1HKW2"/>